<comment type="caution">
    <text evidence="1">The sequence shown here is derived from an EMBL/GenBank/DDBJ whole genome shotgun (WGS) entry which is preliminary data.</text>
</comment>
<accession>A0AAV9QK61</accession>
<reference evidence="1 2" key="1">
    <citation type="submission" date="2023-06" db="EMBL/GenBank/DDBJ databases">
        <title>Black Yeasts Isolated from many extreme environments.</title>
        <authorList>
            <person name="Coleine C."/>
            <person name="Stajich J.E."/>
            <person name="Selbmann L."/>
        </authorList>
    </citation>
    <scope>NUCLEOTIDE SEQUENCE [LARGE SCALE GENOMIC DNA]</scope>
    <source>
        <strain evidence="1 2">CCFEE 5887</strain>
    </source>
</reference>
<dbReference type="GO" id="GO:0016810">
    <property type="term" value="F:hydrolase activity, acting on carbon-nitrogen (but not peptide) bonds"/>
    <property type="evidence" value="ECO:0007669"/>
    <property type="project" value="InterPro"/>
</dbReference>
<keyword evidence="2" id="KW-1185">Reference proteome</keyword>
<dbReference type="SUPFAM" id="SSF51338">
    <property type="entry name" value="Composite domain of metallo-dependent hydrolases"/>
    <property type="match status" value="1"/>
</dbReference>
<organism evidence="1 2">
    <name type="scientific">Vermiconidia calcicola</name>
    <dbReference type="NCBI Taxonomy" id="1690605"/>
    <lineage>
        <taxon>Eukaryota</taxon>
        <taxon>Fungi</taxon>
        <taxon>Dikarya</taxon>
        <taxon>Ascomycota</taxon>
        <taxon>Pezizomycotina</taxon>
        <taxon>Dothideomycetes</taxon>
        <taxon>Dothideomycetidae</taxon>
        <taxon>Mycosphaerellales</taxon>
        <taxon>Extremaceae</taxon>
        <taxon>Vermiconidia</taxon>
    </lineage>
</organism>
<evidence type="ECO:0000313" key="2">
    <source>
        <dbReference type="Proteomes" id="UP001345827"/>
    </source>
</evidence>
<dbReference type="Proteomes" id="UP001345827">
    <property type="component" value="Unassembled WGS sequence"/>
</dbReference>
<dbReference type="EMBL" id="JAXLQG010000002">
    <property type="protein sequence ID" value="KAK5543597.1"/>
    <property type="molecule type" value="Genomic_DNA"/>
</dbReference>
<gene>
    <name evidence="1" type="ORF">LTR25_001211</name>
</gene>
<dbReference type="AlphaFoldDB" id="A0AAV9QK61"/>
<sequence>MREHKSATNVSLGIDCHLSNPSSIALQARALLRLARLEHNNRLLADGQFPAAIVSREFIRGSLQRHDNPRRQMFRLGTARVSMLSAAEYDLVTAIVRFSEAADVKTVIINGVVRKRNGRLVEVAVSGGGVEGNAVGGKKTSMPCSQIADEVRKSQKDIQARVEGTVYRAKQEYAPGIAACPVFRHSIRTALSSGLNGRPNTFPILKLLSRSIAWEDVV</sequence>
<dbReference type="InterPro" id="IPR011059">
    <property type="entry name" value="Metal-dep_hydrolase_composite"/>
</dbReference>
<name>A0AAV9QK61_9PEZI</name>
<protein>
    <submittedName>
        <fullName evidence="1">Uncharacterized protein</fullName>
    </submittedName>
</protein>
<proteinExistence type="predicted"/>
<evidence type="ECO:0000313" key="1">
    <source>
        <dbReference type="EMBL" id="KAK5543597.1"/>
    </source>
</evidence>